<reference evidence="1 2" key="1">
    <citation type="submission" date="2020-08" db="EMBL/GenBank/DDBJ databases">
        <title>Aphidius gifuensis genome sequencing and assembly.</title>
        <authorList>
            <person name="Du Z."/>
        </authorList>
    </citation>
    <scope>NUCLEOTIDE SEQUENCE [LARGE SCALE GENOMIC DNA]</scope>
    <source>
        <strain evidence="1">YNYX2018</strain>
        <tissue evidence="1">Adults</tissue>
    </source>
</reference>
<evidence type="ECO:0000313" key="1">
    <source>
        <dbReference type="EMBL" id="KAF7998572.1"/>
    </source>
</evidence>
<dbReference type="AlphaFoldDB" id="A0A834Y8D5"/>
<sequence length="208" mass="24312">MTSKRRRGYFSPVHPRKLKEWDNDVSISPKNGICVNSQFQGAIYSLYKYMKEEYLHKGSKRPLKEVYERVADALNICTKTVRKYVNVGSSGTPFETRGKKRPRAKPKRDIKEDLKVQIREAVYDLCNQRRYVTVALLLLKLNHHVPFDPKAKNSALLALCQMKSQELGRQYVIDDWVSRNSQHEVVRLPPYHCFYNPIEMHWGIAKTS</sequence>
<organism evidence="1 2">
    <name type="scientific">Aphidius gifuensis</name>
    <name type="common">Parasitoid wasp</name>
    <dbReference type="NCBI Taxonomy" id="684658"/>
    <lineage>
        <taxon>Eukaryota</taxon>
        <taxon>Metazoa</taxon>
        <taxon>Ecdysozoa</taxon>
        <taxon>Arthropoda</taxon>
        <taxon>Hexapoda</taxon>
        <taxon>Insecta</taxon>
        <taxon>Pterygota</taxon>
        <taxon>Neoptera</taxon>
        <taxon>Endopterygota</taxon>
        <taxon>Hymenoptera</taxon>
        <taxon>Apocrita</taxon>
        <taxon>Ichneumonoidea</taxon>
        <taxon>Braconidae</taxon>
        <taxon>Aphidiinae</taxon>
        <taxon>Aphidius</taxon>
    </lineage>
</organism>
<dbReference type="Gene3D" id="3.30.420.10">
    <property type="entry name" value="Ribonuclease H-like superfamily/Ribonuclease H"/>
    <property type="match status" value="1"/>
</dbReference>
<comment type="caution">
    <text evidence="1">The sequence shown here is derived from an EMBL/GenBank/DDBJ whole genome shotgun (WGS) entry which is preliminary data.</text>
</comment>
<name>A0A834Y8D5_APHGI</name>
<dbReference type="InterPro" id="IPR036397">
    <property type="entry name" value="RNaseH_sf"/>
</dbReference>
<dbReference type="GO" id="GO:0003676">
    <property type="term" value="F:nucleic acid binding"/>
    <property type="evidence" value="ECO:0007669"/>
    <property type="project" value="InterPro"/>
</dbReference>
<keyword evidence="2" id="KW-1185">Reference proteome</keyword>
<gene>
    <name evidence="1" type="ORF">HCN44_010980</name>
</gene>
<accession>A0A834Y8D5</accession>
<proteinExistence type="predicted"/>
<protein>
    <submittedName>
        <fullName evidence="1">Uncharacterized protein</fullName>
    </submittedName>
</protein>
<evidence type="ECO:0000313" key="2">
    <source>
        <dbReference type="Proteomes" id="UP000639338"/>
    </source>
</evidence>
<dbReference type="Proteomes" id="UP000639338">
    <property type="component" value="Unassembled WGS sequence"/>
</dbReference>
<dbReference type="EMBL" id="JACMRX010000001">
    <property type="protein sequence ID" value="KAF7998572.1"/>
    <property type="molecule type" value="Genomic_DNA"/>
</dbReference>